<comment type="caution">
    <text evidence="1">The sequence shown here is derived from an EMBL/GenBank/DDBJ whole genome shotgun (WGS) entry which is preliminary data.</text>
</comment>
<dbReference type="Proteomes" id="UP000807306">
    <property type="component" value="Unassembled WGS sequence"/>
</dbReference>
<reference evidence="1" key="1">
    <citation type="submission" date="2020-11" db="EMBL/GenBank/DDBJ databases">
        <authorList>
            <consortium name="DOE Joint Genome Institute"/>
            <person name="Ahrendt S."/>
            <person name="Riley R."/>
            <person name="Andreopoulos W."/>
            <person name="Labutti K."/>
            <person name="Pangilinan J."/>
            <person name="Ruiz-Duenas F.J."/>
            <person name="Barrasa J.M."/>
            <person name="Sanchez-Garcia M."/>
            <person name="Camarero S."/>
            <person name="Miyauchi S."/>
            <person name="Serrano A."/>
            <person name="Linde D."/>
            <person name="Babiker R."/>
            <person name="Drula E."/>
            <person name="Ayuso-Fernandez I."/>
            <person name="Pacheco R."/>
            <person name="Padilla G."/>
            <person name="Ferreira P."/>
            <person name="Barriuso J."/>
            <person name="Kellner H."/>
            <person name="Castanera R."/>
            <person name="Alfaro M."/>
            <person name="Ramirez L."/>
            <person name="Pisabarro A.G."/>
            <person name="Kuo A."/>
            <person name="Tritt A."/>
            <person name="Lipzen A."/>
            <person name="He G."/>
            <person name="Yan M."/>
            <person name="Ng V."/>
            <person name="Cullen D."/>
            <person name="Martin F."/>
            <person name="Rosso M.-N."/>
            <person name="Henrissat B."/>
            <person name="Hibbett D."/>
            <person name="Martinez A.T."/>
            <person name="Grigoriev I.V."/>
        </authorList>
    </citation>
    <scope>NUCLEOTIDE SEQUENCE</scope>
    <source>
        <strain evidence="1">CBS 506.95</strain>
    </source>
</reference>
<dbReference type="EMBL" id="MU157875">
    <property type="protein sequence ID" value="KAF9526153.1"/>
    <property type="molecule type" value="Genomic_DNA"/>
</dbReference>
<keyword evidence="2" id="KW-1185">Reference proteome</keyword>
<dbReference type="AlphaFoldDB" id="A0A9P6EC26"/>
<organism evidence="1 2">
    <name type="scientific">Crepidotus variabilis</name>
    <dbReference type="NCBI Taxonomy" id="179855"/>
    <lineage>
        <taxon>Eukaryota</taxon>
        <taxon>Fungi</taxon>
        <taxon>Dikarya</taxon>
        <taxon>Basidiomycota</taxon>
        <taxon>Agaricomycotina</taxon>
        <taxon>Agaricomycetes</taxon>
        <taxon>Agaricomycetidae</taxon>
        <taxon>Agaricales</taxon>
        <taxon>Agaricineae</taxon>
        <taxon>Crepidotaceae</taxon>
        <taxon>Crepidotus</taxon>
    </lineage>
</organism>
<proteinExistence type="predicted"/>
<evidence type="ECO:0000313" key="2">
    <source>
        <dbReference type="Proteomes" id="UP000807306"/>
    </source>
</evidence>
<sequence>MIPASRDRWPGWPLFLEEYSKFERLHKTEHSVVSSAQQIAAFYFLLQHESVRIFSVYTQYILILNDQDLDIHQQKHGPLVSGIAAALQRQSAPARSRFLCIIRYLGLRWIWNCNNFMHKSSLSALDKHFDLAFIATLFNKMDDGAYNFFQFEVEDNDVRIYIDVFLVEILLSLELVGRDVHLAYRETVLLSISDLYDESVISRNLESFQNGVDWLNQRFNKDFVDPGISKLNPEMDSIPGSAMSILLTRISMNPPKLKGLFIYSLSQRRFVQLMLFIVETWVNARTLGPSFQNIVRILNKIIISSTQSGVLAVAFDQKQAFPVDPRFKFFQALLGKQNPIRNECLDALSRVDHRIHTVIVEYALKCTDLLFNEYFKIDIPWIEHFTKANYSGYIISRLHNLYLQWPCICDDRNFVPESFIRGILAWKQVRLH</sequence>
<evidence type="ECO:0000313" key="1">
    <source>
        <dbReference type="EMBL" id="KAF9526153.1"/>
    </source>
</evidence>
<protein>
    <submittedName>
        <fullName evidence="1">Uncharacterized protein</fullName>
    </submittedName>
</protein>
<name>A0A9P6EC26_9AGAR</name>
<gene>
    <name evidence="1" type="ORF">CPB83DRAFT_501469</name>
</gene>
<accession>A0A9P6EC26</accession>